<keyword evidence="2" id="KW-0732">Signal</keyword>
<evidence type="ECO:0000313" key="4">
    <source>
        <dbReference type="Proteomes" id="UP000184471"/>
    </source>
</evidence>
<dbReference type="AlphaFoldDB" id="A0A1M5F8S8"/>
<keyword evidence="4" id="KW-1185">Reference proteome</keyword>
<gene>
    <name evidence="3" type="ORF">SAMN05444351_1124</name>
</gene>
<proteinExistence type="predicted"/>
<reference evidence="3 4" key="1">
    <citation type="submission" date="2016-11" db="EMBL/GenBank/DDBJ databases">
        <authorList>
            <person name="Jaros S."/>
            <person name="Januszkiewicz K."/>
            <person name="Wedrychowicz H."/>
        </authorList>
    </citation>
    <scope>NUCLEOTIDE SEQUENCE [LARGE SCALE GENOMIC DNA]</scope>
    <source>
        <strain evidence="3 4">DSM 45408</strain>
    </source>
</reference>
<feature type="signal peptide" evidence="2">
    <location>
        <begin position="1"/>
        <end position="28"/>
    </location>
</feature>
<accession>A0A1M5F8S8</accession>
<feature type="chain" id="PRO_5038814524" evidence="2">
    <location>
        <begin position="29"/>
        <end position="65"/>
    </location>
</feature>
<evidence type="ECO:0000313" key="3">
    <source>
        <dbReference type="EMBL" id="SHF87879.1"/>
    </source>
</evidence>
<dbReference type="EMBL" id="FQVX01000001">
    <property type="protein sequence ID" value="SHF87879.1"/>
    <property type="molecule type" value="Genomic_DNA"/>
</dbReference>
<name>A0A1M5F8S8_9ACTN</name>
<evidence type="ECO:0000256" key="2">
    <source>
        <dbReference type="SAM" id="SignalP"/>
    </source>
</evidence>
<evidence type="ECO:0000256" key="1">
    <source>
        <dbReference type="SAM" id="MobiDB-lite"/>
    </source>
</evidence>
<protein>
    <submittedName>
        <fullName evidence="3">Uncharacterized protein</fullName>
    </submittedName>
</protein>
<dbReference type="RefSeq" id="WP_073419045.1">
    <property type="nucleotide sequence ID" value="NZ_FQVX01000001.1"/>
</dbReference>
<sequence>MSTATTPRRRWRVALAGVAVAAASFTTAACGSDVVDDDVQQNVEEGVDDAEQEVEDATDGEDSDG</sequence>
<organism evidence="3 4">
    <name type="scientific">Geodermatophilus nigrescens</name>
    <dbReference type="NCBI Taxonomy" id="1070870"/>
    <lineage>
        <taxon>Bacteria</taxon>
        <taxon>Bacillati</taxon>
        <taxon>Actinomycetota</taxon>
        <taxon>Actinomycetes</taxon>
        <taxon>Geodermatophilales</taxon>
        <taxon>Geodermatophilaceae</taxon>
        <taxon>Geodermatophilus</taxon>
    </lineage>
</organism>
<dbReference type="Proteomes" id="UP000184471">
    <property type="component" value="Unassembled WGS sequence"/>
</dbReference>
<dbReference type="STRING" id="1070870.SAMN05444351_1124"/>
<feature type="region of interest" description="Disordered" evidence="1">
    <location>
        <begin position="38"/>
        <end position="65"/>
    </location>
</feature>